<dbReference type="SUPFAM" id="SSF48403">
    <property type="entry name" value="Ankyrin repeat"/>
    <property type="match status" value="1"/>
</dbReference>
<dbReference type="EMBL" id="ML178831">
    <property type="protein sequence ID" value="TFK99835.1"/>
    <property type="molecule type" value="Genomic_DNA"/>
</dbReference>
<evidence type="ECO:0000256" key="2">
    <source>
        <dbReference type="SAM" id="MobiDB-lite"/>
    </source>
</evidence>
<feature type="non-terminal residue" evidence="3">
    <location>
        <position position="1"/>
    </location>
</feature>
<keyword evidence="1" id="KW-0040">ANK repeat</keyword>
<dbReference type="PANTHER" id="PTHR24157:SF3">
    <property type="entry name" value="ANKYRIN REPEAT, SAM AND BASIC LEUCINE ZIPPER DOMAIN-CONTAINING PROTEIN 1"/>
    <property type="match status" value="1"/>
</dbReference>
<feature type="region of interest" description="Disordered" evidence="2">
    <location>
        <begin position="142"/>
        <end position="190"/>
    </location>
</feature>
<dbReference type="AlphaFoldDB" id="A0A5C3QCN7"/>
<dbReference type="PROSITE" id="PS50088">
    <property type="entry name" value="ANK_REPEAT"/>
    <property type="match status" value="2"/>
</dbReference>
<gene>
    <name evidence="3" type="ORF">BDV98DRAFT_550632</name>
</gene>
<feature type="repeat" description="ANK" evidence="1">
    <location>
        <begin position="80"/>
        <end position="112"/>
    </location>
</feature>
<dbReference type="PANTHER" id="PTHR24157">
    <property type="entry name" value="ANKYRIN REPEAT, SAM AND BASIC LEUCINE ZIPPER DOMAIN-CONTAINING PROTEIN 1"/>
    <property type="match status" value="1"/>
</dbReference>
<organism evidence="3 4">
    <name type="scientific">Pterulicium gracile</name>
    <dbReference type="NCBI Taxonomy" id="1884261"/>
    <lineage>
        <taxon>Eukaryota</taxon>
        <taxon>Fungi</taxon>
        <taxon>Dikarya</taxon>
        <taxon>Basidiomycota</taxon>
        <taxon>Agaricomycotina</taxon>
        <taxon>Agaricomycetes</taxon>
        <taxon>Agaricomycetidae</taxon>
        <taxon>Agaricales</taxon>
        <taxon>Pleurotineae</taxon>
        <taxon>Pterulaceae</taxon>
        <taxon>Pterulicium</taxon>
    </lineage>
</organism>
<dbReference type="Proteomes" id="UP000305067">
    <property type="component" value="Unassembled WGS sequence"/>
</dbReference>
<dbReference type="STRING" id="1884261.A0A5C3QCN7"/>
<name>A0A5C3QCN7_9AGAR</name>
<feature type="compositionally biased region" description="Polar residues" evidence="2">
    <location>
        <begin position="179"/>
        <end position="188"/>
    </location>
</feature>
<dbReference type="Pfam" id="PF13637">
    <property type="entry name" value="Ank_4"/>
    <property type="match status" value="1"/>
</dbReference>
<dbReference type="Pfam" id="PF12796">
    <property type="entry name" value="Ank_2"/>
    <property type="match status" value="1"/>
</dbReference>
<evidence type="ECO:0000256" key="1">
    <source>
        <dbReference type="PROSITE-ProRule" id="PRU00023"/>
    </source>
</evidence>
<accession>A0A5C3QCN7</accession>
<dbReference type="OrthoDB" id="194358at2759"/>
<sequence length="223" mass="23613">ASKSGRQSAHHIGASSAASLGRADAVITLLEYGADVSSPDASGWKAVNYSSSNGHTDLTEQLLYHGADLSSPDKDGDTTHGSTPLISASARGYAAVVSTLLSGGADYSIKDNQGRTALTIAEEKGQKEVALILRQWRNDTTVGVADKESPRTGTSQSARLPDHTYVDDVDEDLRPPKTSPSSTAPVDSSTKHESFLHRLTALQITIFSRPIFSPLKLLQAGLR</sequence>
<evidence type="ECO:0000313" key="4">
    <source>
        <dbReference type="Proteomes" id="UP000305067"/>
    </source>
</evidence>
<feature type="repeat" description="ANK" evidence="1">
    <location>
        <begin position="42"/>
        <end position="74"/>
    </location>
</feature>
<dbReference type="InterPro" id="IPR036770">
    <property type="entry name" value="Ankyrin_rpt-contain_sf"/>
</dbReference>
<dbReference type="Gene3D" id="1.25.40.20">
    <property type="entry name" value="Ankyrin repeat-containing domain"/>
    <property type="match status" value="2"/>
</dbReference>
<proteinExistence type="predicted"/>
<keyword evidence="4" id="KW-1185">Reference proteome</keyword>
<dbReference type="PROSITE" id="PS50297">
    <property type="entry name" value="ANK_REP_REGION"/>
    <property type="match status" value="1"/>
</dbReference>
<dbReference type="InterPro" id="IPR002110">
    <property type="entry name" value="Ankyrin_rpt"/>
</dbReference>
<reference evidence="3 4" key="1">
    <citation type="journal article" date="2019" name="Nat. Ecol. Evol.">
        <title>Megaphylogeny resolves global patterns of mushroom evolution.</title>
        <authorList>
            <person name="Varga T."/>
            <person name="Krizsan K."/>
            <person name="Foldi C."/>
            <person name="Dima B."/>
            <person name="Sanchez-Garcia M."/>
            <person name="Sanchez-Ramirez S."/>
            <person name="Szollosi G.J."/>
            <person name="Szarkandi J.G."/>
            <person name="Papp V."/>
            <person name="Albert L."/>
            <person name="Andreopoulos W."/>
            <person name="Angelini C."/>
            <person name="Antonin V."/>
            <person name="Barry K.W."/>
            <person name="Bougher N.L."/>
            <person name="Buchanan P."/>
            <person name="Buyck B."/>
            <person name="Bense V."/>
            <person name="Catcheside P."/>
            <person name="Chovatia M."/>
            <person name="Cooper J."/>
            <person name="Damon W."/>
            <person name="Desjardin D."/>
            <person name="Finy P."/>
            <person name="Geml J."/>
            <person name="Haridas S."/>
            <person name="Hughes K."/>
            <person name="Justo A."/>
            <person name="Karasinski D."/>
            <person name="Kautmanova I."/>
            <person name="Kiss B."/>
            <person name="Kocsube S."/>
            <person name="Kotiranta H."/>
            <person name="LaButti K.M."/>
            <person name="Lechner B.E."/>
            <person name="Liimatainen K."/>
            <person name="Lipzen A."/>
            <person name="Lukacs Z."/>
            <person name="Mihaltcheva S."/>
            <person name="Morgado L.N."/>
            <person name="Niskanen T."/>
            <person name="Noordeloos M.E."/>
            <person name="Ohm R.A."/>
            <person name="Ortiz-Santana B."/>
            <person name="Ovrebo C."/>
            <person name="Racz N."/>
            <person name="Riley R."/>
            <person name="Savchenko A."/>
            <person name="Shiryaev A."/>
            <person name="Soop K."/>
            <person name="Spirin V."/>
            <person name="Szebenyi C."/>
            <person name="Tomsovsky M."/>
            <person name="Tulloss R.E."/>
            <person name="Uehling J."/>
            <person name="Grigoriev I.V."/>
            <person name="Vagvolgyi C."/>
            <person name="Papp T."/>
            <person name="Martin F.M."/>
            <person name="Miettinen O."/>
            <person name="Hibbett D.S."/>
            <person name="Nagy L.G."/>
        </authorList>
    </citation>
    <scope>NUCLEOTIDE SEQUENCE [LARGE SCALE GENOMIC DNA]</scope>
    <source>
        <strain evidence="3 4">CBS 309.79</strain>
    </source>
</reference>
<protein>
    <submittedName>
        <fullName evidence="3">Ankyrin repeat-containing domain protein</fullName>
    </submittedName>
</protein>
<dbReference type="SMART" id="SM00248">
    <property type="entry name" value="ANK"/>
    <property type="match status" value="4"/>
</dbReference>
<evidence type="ECO:0000313" key="3">
    <source>
        <dbReference type="EMBL" id="TFK99835.1"/>
    </source>
</evidence>